<name>A0AAD3Y2E9_NEPGR</name>
<evidence type="ECO:0000313" key="2">
    <source>
        <dbReference type="EMBL" id="GMH25005.1"/>
    </source>
</evidence>
<accession>A0AAD3Y2E9</accession>
<dbReference type="AlphaFoldDB" id="A0AAD3Y2E9"/>
<evidence type="ECO:0000256" key="1">
    <source>
        <dbReference type="SAM" id="MobiDB-lite"/>
    </source>
</evidence>
<feature type="region of interest" description="Disordered" evidence="1">
    <location>
        <begin position="1"/>
        <end position="22"/>
    </location>
</feature>
<proteinExistence type="predicted"/>
<keyword evidence="3" id="KW-1185">Reference proteome</keyword>
<gene>
    <name evidence="2" type="ORF">Nepgr_026848</name>
</gene>
<evidence type="ECO:0000313" key="3">
    <source>
        <dbReference type="Proteomes" id="UP001279734"/>
    </source>
</evidence>
<reference evidence="2" key="1">
    <citation type="submission" date="2023-05" db="EMBL/GenBank/DDBJ databases">
        <title>Nepenthes gracilis genome sequencing.</title>
        <authorList>
            <person name="Fukushima K."/>
        </authorList>
    </citation>
    <scope>NUCLEOTIDE SEQUENCE</scope>
    <source>
        <strain evidence="2">SING2019-196</strain>
    </source>
</reference>
<protein>
    <submittedName>
        <fullName evidence="2">Uncharacterized protein</fullName>
    </submittedName>
</protein>
<comment type="caution">
    <text evidence="2">The sequence shown here is derived from an EMBL/GenBank/DDBJ whole genome shotgun (WGS) entry which is preliminary data.</text>
</comment>
<dbReference type="EMBL" id="BSYO01000028">
    <property type="protein sequence ID" value="GMH25005.1"/>
    <property type="molecule type" value="Genomic_DNA"/>
</dbReference>
<sequence>MHQNSRTLAHEQIIKASAPHQETKEIQQKNCLLQFNRSSHKLLGRASRSREENLCASRFQHQPPAISSKIGISQFQLMSNTTSAGRHH</sequence>
<organism evidence="2 3">
    <name type="scientific">Nepenthes gracilis</name>
    <name type="common">Slender pitcher plant</name>
    <dbReference type="NCBI Taxonomy" id="150966"/>
    <lineage>
        <taxon>Eukaryota</taxon>
        <taxon>Viridiplantae</taxon>
        <taxon>Streptophyta</taxon>
        <taxon>Embryophyta</taxon>
        <taxon>Tracheophyta</taxon>
        <taxon>Spermatophyta</taxon>
        <taxon>Magnoliopsida</taxon>
        <taxon>eudicotyledons</taxon>
        <taxon>Gunneridae</taxon>
        <taxon>Pentapetalae</taxon>
        <taxon>Caryophyllales</taxon>
        <taxon>Nepenthaceae</taxon>
        <taxon>Nepenthes</taxon>
    </lineage>
</organism>
<dbReference type="Proteomes" id="UP001279734">
    <property type="component" value="Unassembled WGS sequence"/>
</dbReference>